<evidence type="ECO:0000313" key="2">
    <source>
        <dbReference type="EMBL" id="MDA0635136.1"/>
    </source>
</evidence>
<keyword evidence="3" id="KW-1185">Reference proteome</keyword>
<protein>
    <submittedName>
        <fullName evidence="2">Uncharacterized protein</fullName>
    </submittedName>
</protein>
<organism evidence="2 3">
    <name type="scientific">Nonomuraea corallina</name>
    <dbReference type="NCBI Taxonomy" id="2989783"/>
    <lineage>
        <taxon>Bacteria</taxon>
        <taxon>Bacillati</taxon>
        <taxon>Actinomycetota</taxon>
        <taxon>Actinomycetes</taxon>
        <taxon>Streptosporangiales</taxon>
        <taxon>Streptosporangiaceae</taxon>
        <taxon>Nonomuraea</taxon>
    </lineage>
</organism>
<proteinExistence type="predicted"/>
<sequence length="189" mass="19771">MRDVLFQGGPPGDEAFRDLGAGGGDGAQGDAEAAVHVQAVAGSLLVQDALVVDGQLGRARHPAHGQVPPGRPAQAAAHQKQRDVLVEPVVVAWTVERGVGEELAVLGQAVPEVTFAYVLAEADQHGGAQRDRVLGPRPRAHLAAAVRVRGPVDVGTQLDRREPDEPHPAAHHLGHVDLRELVALADRPA</sequence>
<name>A0ABT4SD51_9ACTN</name>
<comment type="caution">
    <text evidence="2">The sequence shown here is derived from an EMBL/GenBank/DDBJ whole genome shotgun (WGS) entry which is preliminary data.</text>
</comment>
<dbReference type="Proteomes" id="UP001144036">
    <property type="component" value="Unassembled WGS sequence"/>
</dbReference>
<dbReference type="RefSeq" id="WP_270155973.1">
    <property type="nucleotide sequence ID" value="NZ_JAPNNL010000060.1"/>
</dbReference>
<evidence type="ECO:0000313" key="3">
    <source>
        <dbReference type="Proteomes" id="UP001144036"/>
    </source>
</evidence>
<dbReference type="EMBL" id="JAPNNL010000060">
    <property type="protein sequence ID" value="MDA0635136.1"/>
    <property type="molecule type" value="Genomic_DNA"/>
</dbReference>
<gene>
    <name evidence="2" type="ORF">OUY22_17090</name>
</gene>
<evidence type="ECO:0000256" key="1">
    <source>
        <dbReference type="SAM" id="MobiDB-lite"/>
    </source>
</evidence>
<reference evidence="2" key="1">
    <citation type="submission" date="2022-11" db="EMBL/GenBank/DDBJ databases">
        <title>Nonomuraea corallina sp. nov., a new species of the genus Nonomuraea isolated from sea side sediment in Thai sea.</title>
        <authorList>
            <person name="Ngamcharungchit C."/>
            <person name="Matsumoto A."/>
            <person name="Suriyachadkun C."/>
            <person name="Panbangred W."/>
            <person name="Inahashi Y."/>
            <person name="Intra B."/>
        </authorList>
    </citation>
    <scope>NUCLEOTIDE SEQUENCE</scope>
    <source>
        <strain evidence="2">MCN248</strain>
    </source>
</reference>
<accession>A0ABT4SD51</accession>
<feature type="compositionally biased region" description="Basic and acidic residues" evidence="1">
    <location>
        <begin position="158"/>
        <end position="175"/>
    </location>
</feature>
<feature type="region of interest" description="Disordered" evidence="1">
    <location>
        <begin position="153"/>
        <end position="175"/>
    </location>
</feature>
<feature type="region of interest" description="Disordered" evidence="1">
    <location>
        <begin position="1"/>
        <end position="29"/>
    </location>
</feature>